<comment type="caution">
    <text evidence="1">The sequence shown here is derived from an EMBL/GenBank/DDBJ whole genome shotgun (WGS) entry which is preliminary data.</text>
</comment>
<organism evidence="1">
    <name type="scientific">Streptomyces globisporus</name>
    <dbReference type="NCBI Taxonomy" id="1908"/>
    <lineage>
        <taxon>Bacteria</taxon>
        <taxon>Bacillati</taxon>
        <taxon>Actinomycetota</taxon>
        <taxon>Actinomycetes</taxon>
        <taxon>Kitasatosporales</taxon>
        <taxon>Streptomycetaceae</taxon>
        <taxon>Streptomyces</taxon>
    </lineage>
</organism>
<dbReference type="EMBL" id="JACWUS010000005">
    <property type="protein sequence ID" value="MBD2829834.1"/>
    <property type="molecule type" value="Genomic_DNA"/>
</dbReference>
<proteinExistence type="predicted"/>
<protein>
    <submittedName>
        <fullName evidence="1">Uncharacterized protein</fullName>
    </submittedName>
</protein>
<gene>
    <name evidence="1" type="ORF">ID875_20840</name>
</gene>
<dbReference type="AlphaFoldDB" id="A0A927GPD7"/>
<name>A0A927GPD7_STRGL</name>
<reference evidence="1" key="1">
    <citation type="journal article" date="2020" name="PLoS ONE">
        <title>Isolation and characterization of Streptomyces bacteriophages and Streptomyces strains encoding biosynthetic arsenals: Streptomyces strains and phages for antibiotic discovery.</title>
        <authorList>
            <person name="Montano E.T."/>
            <person name="Nideffer J.F."/>
            <person name="Brumage L."/>
            <person name="Erb M."/>
            <person name="Derman A.I."/>
            <person name="Davis J.P."/>
            <person name="Estrada E."/>
            <person name="Fu S."/>
            <person name="Le D."/>
            <person name="Vuppala A."/>
            <person name="Tran C."/>
            <person name="Luterstein E."/>
            <person name="Lakkaraju S."/>
            <person name="Panchagnula S."/>
            <person name="Ren C."/>
            <person name="Doan J."/>
            <person name="Tran S."/>
            <person name="Soriano J."/>
            <person name="Fujita Y."/>
            <person name="Gutala P."/>
            <person name="Fujii Q."/>
            <person name="Lee M."/>
            <person name="Bui A."/>
            <person name="Villarreal C."/>
            <person name="Shing S.R."/>
            <person name="Kim S."/>
            <person name="Freeman D."/>
            <person name="Racha V."/>
            <person name="Ho A."/>
            <person name="Kumar P."/>
            <person name="Falah K."/>
            <person name="Dawson T."/>
            <person name="Enustun E."/>
            <person name="Prichard A."/>
            <person name="Gomez A."/>
            <person name="Khanna K."/>
            <person name="Trigg S."/>
            <person name="Fernandez L."/>
            <person name="Pogliano K."/>
            <person name="Pogliano J."/>
        </authorList>
    </citation>
    <scope>NUCLEOTIDE SEQUENCE</scope>
    <source>
        <strain evidence="1">QF2</strain>
    </source>
</reference>
<sequence>MCVVDAVFYPLIVTRRPTDSLYRQPPMGTDMGGSVCARLLTFAPVTGFSASSSAPEPEPSRHLMQSVACFPALPAPLNGYIALDGQSDVWHDEETC</sequence>
<accession>A0A927GPD7</accession>
<evidence type="ECO:0000313" key="1">
    <source>
        <dbReference type="EMBL" id="MBD2829834.1"/>
    </source>
</evidence>